<comment type="caution">
    <text evidence="1">The sequence shown here is derived from an EMBL/GenBank/DDBJ whole genome shotgun (WGS) entry which is preliminary data.</text>
</comment>
<evidence type="ECO:0000313" key="1">
    <source>
        <dbReference type="EMBL" id="KAK3212345.1"/>
    </source>
</evidence>
<dbReference type="Proteomes" id="UP001281410">
    <property type="component" value="Unassembled WGS sequence"/>
</dbReference>
<dbReference type="PANTHER" id="PTHR47150:SF7">
    <property type="entry name" value="NUCLEASE"/>
    <property type="match status" value="1"/>
</dbReference>
<accession>A0AAE0E6K5</accession>
<protein>
    <submittedName>
        <fullName evidence="1">Uncharacterized protein</fullName>
    </submittedName>
</protein>
<reference evidence="1" key="1">
    <citation type="journal article" date="2023" name="Plant J.">
        <title>Genome sequences and population genomics provide insights into the demographic history, inbreeding, and mutation load of two 'living fossil' tree species of Dipteronia.</title>
        <authorList>
            <person name="Feng Y."/>
            <person name="Comes H.P."/>
            <person name="Chen J."/>
            <person name="Zhu S."/>
            <person name="Lu R."/>
            <person name="Zhang X."/>
            <person name="Li P."/>
            <person name="Qiu J."/>
            <person name="Olsen K.M."/>
            <person name="Qiu Y."/>
        </authorList>
    </citation>
    <scope>NUCLEOTIDE SEQUENCE</scope>
    <source>
        <strain evidence="1">NBL</strain>
    </source>
</reference>
<dbReference type="EMBL" id="JANJYJ010000005">
    <property type="protein sequence ID" value="KAK3212345.1"/>
    <property type="molecule type" value="Genomic_DNA"/>
</dbReference>
<gene>
    <name evidence="1" type="ORF">Dsin_017051</name>
</gene>
<proteinExistence type="predicted"/>
<organism evidence="1 2">
    <name type="scientific">Dipteronia sinensis</name>
    <dbReference type="NCBI Taxonomy" id="43782"/>
    <lineage>
        <taxon>Eukaryota</taxon>
        <taxon>Viridiplantae</taxon>
        <taxon>Streptophyta</taxon>
        <taxon>Embryophyta</taxon>
        <taxon>Tracheophyta</taxon>
        <taxon>Spermatophyta</taxon>
        <taxon>Magnoliopsida</taxon>
        <taxon>eudicotyledons</taxon>
        <taxon>Gunneridae</taxon>
        <taxon>Pentapetalae</taxon>
        <taxon>rosids</taxon>
        <taxon>malvids</taxon>
        <taxon>Sapindales</taxon>
        <taxon>Sapindaceae</taxon>
        <taxon>Hippocastanoideae</taxon>
        <taxon>Acereae</taxon>
        <taxon>Dipteronia</taxon>
    </lineage>
</organism>
<dbReference type="AlphaFoldDB" id="A0AAE0E6K5"/>
<evidence type="ECO:0000313" key="2">
    <source>
        <dbReference type="Proteomes" id="UP001281410"/>
    </source>
</evidence>
<dbReference type="PANTHER" id="PTHR47150">
    <property type="entry name" value="OS12G0169200 PROTEIN"/>
    <property type="match status" value="1"/>
</dbReference>
<keyword evidence="2" id="KW-1185">Reference proteome</keyword>
<sequence>MASNFEIDRLLDSSSSDDDLEMIAIAALARRRKNKSKCGGSIDGHTTIWRDRLTIHERLYHDYFSETPTYPLDKFRRRFQMNHSLFIHIKNSVEQYDSYFVQKRNCGGVLGLSSL</sequence>
<name>A0AAE0E6K5_9ROSI</name>